<feature type="signal peptide" evidence="1">
    <location>
        <begin position="1"/>
        <end position="18"/>
    </location>
</feature>
<dbReference type="Pfam" id="PF03392">
    <property type="entry name" value="OS-D"/>
    <property type="match status" value="1"/>
</dbReference>
<dbReference type="AlphaFoldDB" id="Q3LB82"/>
<accession>Q3LB82</accession>
<dbReference type="InterPro" id="IPR005055">
    <property type="entry name" value="A10/PebIII"/>
</dbReference>
<dbReference type="PANTHER" id="PTHR11257">
    <property type="entry name" value="CHEMOSENSORY PROTEIN-RELATED"/>
    <property type="match status" value="1"/>
</dbReference>
<keyword evidence="1" id="KW-0732">Signal</keyword>
<feature type="chain" id="PRO_5004227921" evidence="1">
    <location>
        <begin position="19"/>
        <end position="132"/>
    </location>
</feature>
<name>Q3LB82_LOCMI</name>
<evidence type="ECO:0000256" key="1">
    <source>
        <dbReference type="SAM" id="SignalP"/>
    </source>
</evidence>
<dbReference type="Gene3D" id="1.10.2080.10">
    <property type="entry name" value="Insect odorant-binding protein A10/Ejaculatory bulb-specific protein 3"/>
    <property type="match status" value="1"/>
</dbReference>
<dbReference type="InterPro" id="IPR036682">
    <property type="entry name" value="OS_D_A10/PebIII_sf"/>
</dbReference>
<dbReference type="PANTHER" id="PTHR11257:SF12">
    <property type="entry name" value="EJACULATORY BULB-SPECIFIC PROTEIN 3-RELATED"/>
    <property type="match status" value="1"/>
</dbReference>
<organism evidence="2">
    <name type="scientific">Locusta migratoria</name>
    <name type="common">Migratory locust</name>
    <dbReference type="NCBI Taxonomy" id="7004"/>
    <lineage>
        <taxon>Eukaryota</taxon>
        <taxon>Metazoa</taxon>
        <taxon>Ecdysozoa</taxon>
        <taxon>Arthropoda</taxon>
        <taxon>Hexapoda</taxon>
        <taxon>Insecta</taxon>
        <taxon>Pterygota</taxon>
        <taxon>Neoptera</taxon>
        <taxon>Polyneoptera</taxon>
        <taxon>Orthoptera</taxon>
        <taxon>Caelifera</taxon>
        <taxon>Acrididea</taxon>
        <taxon>Acridomorpha</taxon>
        <taxon>Acridoidea</taxon>
        <taxon>Acrididae</taxon>
        <taxon>Oedipodinae</taxon>
        <taxon>Locusta</taxon>
    </lineage>
</organism>
<sequence>TPPLPLWLAYWSPCSCWGLLVAAQDKYTTKFDSVNLDDILSNDRLLNKYAQCLLDADDRNCTPDAKELKRAIPDALTNECAKCSEKQKAGTEKVAKFLLEKKPDLWKQLEAKYDPNGEYRKRYDDRIKKLKS</sequence>
<reference evidence="2" key="1">
    <citation type="submission" date="2005-06" db="EMBL/GenBank/DDBJ databases">
        <title>Evolution and expression of a gene family with putative functions in insect chemoreception, revealed by genome and EST analysis.</title>
        <authorList>
            <person name="Kan Y.C."/>
            <person name="Antoniw J."/>
            <person name="Field L.M."/>
            <person name="Pickett J.A."/>
            <person name="Zhou J.J."/>
        </authorList>
    </citation>
    <scope>NUCLEOTIDE SEQUENCE</scope>
</reference>
<proteinExistence type="evidence at transcript level"/>
<dbReference type="EMBL" id="AJ973424">
    <property type="protein sequence ID" value="CAJ01471.1"/>
    <property type="molecule type" value="mRNA"/>
</dbReference>
<protein>
    <submittedName>
        <fullName evidence="2">Uncharacterized protein</fullName>
    </submittedName>
</protein>
<evidence type="ECO:0000313" key="2">
    <source>
        <dbReference type="EMBL" id="CAJ01471.1"/>
    </source>
</evidence>
<dbReference type="SUPFAM" id="SSF100910">
    <property type="entry name" value="Chemosensory protein Csp2"/>
    <property type="match status" value="1"/>
</dbReference>
<feature type="non-terminal residue" evidence="2">
    <location>
        <position position="1"/>
    </location>
</feature>